<dbReference type="GO" id="GO:0005509">
    <property type="term" value="F:calcium ion binding"/>
    <property type="evidence" value="ECO:0007669"/>
    <property type="project" value="InterPro"/>
</dbReference>
<evidence type="ECO:0000256" key="8">
    <source>
        <dbReference type="ARBA" id="ARBA00023302"/>
    </source>
</evidence>
<dbReference type="InterPro" id="IPR002391">
    <property type="entry name" value="ANX4"/>
</dbReference>
<dbReference type="InterPro" id="IPR001464">
    <property type="entry name" value="Annexin"/>
</dbReference>
<dbReference type="InterPro" id="IPR018252">
    <property type="entry name" value="Annexin_repeat_CS"/>
</dbReference>
<evidence type="ECO:0000256" key="1">
    <source>
        <dbReference type="ARBA" id="ARBA00007831"/>
    </source>
</evidence>
<keyword evidence="5" id="KW-0007">Acetylation</keyword>
<evidence type="ECO:0000313" key="12">
    <source>
        <dbReference type="EMBL" id="DBA19468.1"/>
    </source>
</evidence>
<dbReference type="SUPFAM" id="SSF47874">
    <property type="entry name" value="Annexin"/>
    <property type="match status" value="1"/>
</dbReference>
<dbReference type="Proteomes" id="UP001181693">
    <property type="component" value="Unassembled WGS sequence"/>
</dbReference>
<proteinExistence type="inferred from homology"/>
<dbReference type="FunFam" id="1.10.220.10:FF:000003">
    <property type="entry name" value="Annexin"/>
    <property type="match status" value="1"/>
</dbReference>
<dbReference type="GO" id="GO:0042589">
    <property type="term" value="C:zymogen granule membrane"/>
    <property type="evidence" value="ECO:0007669"/>
    <property type="project" value="UniProtKB-SubCell"/>
</dbReference>
<name>A0AAV2ZYW5_PYXAD</name>
<keyword evidence="2" id="KW-0597">Phosphoprotein</keyword>
<dbReference type="PRINTS" id="PR00196">
    <property type="entry name" value="ANNEXIN"/>
</dbReference>
<gene>
    <name evidence="12" type="ORF">GDO54_015302</name>
</gene>
<protein>
    <recommendedName>
        <fullName evidence="11">Annexin</fullName>
    </recommendedName>
</protein>
<evidence type="ECO:0000256" key="9">
    <source>
        <dbReference type="ARBA" id="ARBA00023329"/>
    </source>
</evidence>
<keyword evidence="8 11" id="KW-0111">Calcium/phospholipid-binding</keyword>
<keyword evidence="6" id="KW-0472">Membrane</keyword>
<dbReference type="EMBL" id="DYDO01000008">
    <property type="protein sequence ID" value="DBA19468.1"/>
    <property type="molecule type" value="Genomic_DNA"/>
</dbReference>
<dbReference type="PROSITE" id="PS51897">
    <property type="entry name" value="ANNEXIN_2"/>
    <property type="match status" value="1"/>
</dbReference>
<keyword evidence="3 11" id="KW-0677">Repeat</keyword>
<evidence type="ECO:0000256" key="4">
    <source>
        <dbReference type="ARBA" id="ARBA00022837"/>
    </source>
</evidence>
<evidence type="ECO:0000256" key="3">
    <source>
        <dbReference type="ARBA" id="ARBA00022737"/>
    </source>
</evidence>
<dbReference type="Gene3D" id="1.10.220.10">
    <property type="entry name" value="Annexin"/>
    <property type="match status" value="2"/>
</dbReference>
<keyword evidence="13" id="KW-1185">Reference proteome</keyword>
<evidence type="ECO:0000256" key="2">
    <source>
        <dbReference type="ARBA" id="ARBA00022553"/>
    </source>
</evidence>
<comment type="similarity">
    <text evidence="1 11">Belongs to the annexin family.</text>
</comment>
<keyword evidence="7 11" id="KW-0041">Annexin</keyword>
<dbReference type="GO" id="GO:0001786">
    <property type="term" value="F:phosphatidylserine binding"/>
    <property type="evidence" value="ECO:0007669"/>
    <property type="project" value="TreeGrafter"/>
</dbReference>
<comment type="subcellular location">
    <subcellularLocation>
        <location evidence="10">Zymogen granule membrane</location>
        <topology evidence="10">Peripheral membrane protein</topology>
    </subcellularLocation>
</comment>
<dbReference type="PROSITE" id="PS00223">
    <property type="entry name" value="ANNEXIN_1"/>
    <property type="match status" value="1"/>
</dbReference>
<evidence type="ECO:0000256" key="7">
    <source>
        <dbReference type="ARBA" id="ARBA00023216"/>
    </source>
</evidence>
<evidence type="ECO:0000256" key="10">
    <source>
        <dbReference type="ARBA" id="ARBA00024321"/>
    </source>
</evidence>
<comment type="domain">
    <text evidence="11">A pair of annexin repeats may form one binding site for calcium and phospholipid.</text>
</comment>
<reference evidence="12" key="1">
    <citation type="thesis" date="2020" institute="ProQuest LLC" country="789 East Eisenhower Parkway, Ann Arbor, MI, USA">
        <title>Comparative Genomics and Chromosome Evolution.</title>
        <authorList>
            <person name="Mudd A.B."/>
        </authorList>
    </citation>
    <scope>NUCLEOTIDE SEQUENCE</scope>
    <source>
        <strain evidence="12">1538</strain>
        <tissue evidence="12">Blood</tissue>
    </source>
</reference>
<dbReference type="PRINTS" id="PR00200">
    <property type="entry name" value="ANNEXINIV"/>
</dbReference>
<comment type="caution">
    <text evidence="12">The sequence shown here is derived from an EMBL/GenBank/DDBJ whole genome shotgun (WGS) entry which is preliminary data.</text>
</comment>
<dbReference type="GO" id="GO:0005886">
    <property type="term" value="C:plasma membrane"/>
    <property type="evidence" value="ECO:0007669"/>
    <property type="project" value="TreeGrafter"/>
</dbReference>
<dbReference type="Pfam" id="PF00191">
    <property type="entry name" value="Annexin"/>
    <property type="match status" value="1"/>
</dbReference>
<dbReference type="InterPro" id="IPR018502">
    <property type="entry name" value="Annexin_repeat"/>
</dbReference>
<dbReference type="AlphaFoldDB" id="A0AAV2ZYW5"/>
<evidence type="ECO:0000256" key="6">
    <source>
        <dbReference type="ARBA" id="ARBA00023136"/>
    </source>
</evidence>
<dbReference type="SMART" id="SM00335">
    <property type="entry name" value="ANX"/>
    <property type="match status" value="2"/>
</dbReference>
<keyword evidence="4 11" id="KW-0106">Calcium</keyword>
<evidence type="ECO:0000313" key="13">
    <source>
        <dbReference type="Proteomes" id="UP001181693"/>
    </source>
</evidence>
<evidence type="ECO:0000256" key="11">
    <source>
        <dbReference type="RuleBase" id="RU003540"/>
    </source>
</evidence>
<dbReference type="GO" id="GO:0005544">
    <property type="term" value="F:calcium-dependent phospholipid binding"/>
    <property type="evidence" value="ECO:0007669"/>
    <property type="project" value="UniProtKB-KW"/>
</dbReference>
<accession>A0AAV2ZYW5</accession>
<dbReference type="PANTHER" id="PTHR10502">
    <property type="entry name" value="ANNEXIN"/>
    <property type="match status" value="1"/>
</dbReference>
<dbReference type="InterPro" id="IPR037104">
    <property type="entry name" value="Annexin_sf"/>
</dbReference>
<dbReference type="GO" id="GO:0005634">
    <property type="term" value="C:nucleus"/>
    <property type="evidence" value="ECO:0007669"/>
    <property type="project" value="TreeGrafter"/>
</dbReference>
<evidence type="ECO:0000256" key="5">
    <source>
        <dbReference type="ARBA" id="ARBA00022990"/>
    </source>
</evidence>
<organism evidence="12 13">
    <name type="scientific">Pyxicephalus adspersus</name>
    <name type="common">African bullfrog</name>
    <dbReference type="NCBI Taxonomy" id="30357"/>
    <lineage>
        <taxon>Eukaryota</taxon>
        <taxon>Metazoa</taxon>
        <taxon>Chordata</taxon>
        <taxon>Craniata</taxon>
        <taxon>Vertebrata</taxon>
        <taxon>Euteleostomi</taxon>
        <taxon>Amphibia</taxon>
        <taxon>Batrachia</taxon>
        <taxon>Anura</taxon>
        <taxon>Neobatrachia</taxon>
        <taxon>Ranoidea</taxon>
        <taxon>Pyxicephalidae</taxon>
        <taxon>Pyxicephalinae</taxon>
        <taxon>Pyxicephalus</taxon>
    </lineage>
</organism>
<sequence length="196" mass="21803">MMEIGTKRTIKPYPNFSAADDVQKWAAIVDEITNSTVTQHQEVKITLKTYVGKDLEDYFKSELTGNFEQVILGLITPSIISDVQEMNKAMKGAGTDEGCLIEILASRSTEEMHNIHASYRFKYGKSLDVNICSDASFMFQRVLVSLAAGGRDQSDIVDGALPTVDANAFMRKKKGTEKFGPFFVQETKSIYFFSGV</sequence>
<dbReference type="PANTHER" id="PTHR10502:SF28">
    <property type="entry name" value="ANNEXIN A4"/>
    <property type="match status" value="1"/>
</dbReference>
<keyword evidence="9" id="KW-0968">Cytoplasmic vesicle</keyword>